<accession>A0AA87ZTC9</accession>
<dbReference type="AlphaFoldDB" id="A0AA87ZTC9"/>
<organism evidence="1 2">
    <name type="scientific">Ficus carica</name>
    <name type="common">Common fig</name>
    <dbReference type="NCBI Taxonomy" id="3494"/>
    <lineage>
        <taxon>Eukaryota</taxon>
        <taxon>Viridiplantae</taxon>
        <taxon>Streptophyta</taxon>
        <taxon>Embryophyta</taxon>
        <taxon>Tracheophyta</taxon>
        <taxon>Spermatophyta</taxon>
        <taxon>Magnoliopsida</taxon>
        <taxon>eudicotyledons</taxon>
        <taxon>Gunneridae</taxon>
        <taxon>Pentapetalae</taxon>
        <taxon>rosids</taxon>
        <taxon>fabids</taxon>
        <taxon>Rosales</taxon>
        <taxon>Moraceae</taxon>
        <taxon>Ficeae</taxon>
        <taxon>Ficus</taxon>
    </lineage>
</organism>
<dbReference type="EMBL" id="BTGU01000009">
    <property type="protein sequence ID" value="GMN39637.1"/>
    <property type="molecule type" value="Genomic_DNA"/>
</dbReference>
<sequence length="70" mass="7693">MAACHLWSSSKVVIVRLMAIPSYTTTKSAARRSWSSSEVVISLPMRSDCSRNLITTDGMPNDEDDDKASD</sequence>
<evidence type="ECO:0000313" key="1">
    <source>
        <dbReference type="EMBL" id="GMN39637.1"/>
    </source>
</evidence>
<proteinExistence type="predicted"/>
<gene>
    <name evidence="1" type="ORF">TIFTF001_008865</name>
</gene>
<name>A0AA87ZTC9_FICCA</name>
<comment type="caution">
    <text evidence="1">The sequence shown here is derived from an EMBL/GenBank/DDBJ whole genome shotgun (WGS) entry which is preliminary data.</text>
</comment>
<evidence type="ECO:0000313" key="2">
    <source>
        <dbReference type="Proteomes" id="UP001187192"/>
    </source>
</evidence>
<keyword evidence="2" id="KW-1185">Reference proteome</keyword>
<dbReference type="Proteomes" id="UP001187192">
    <property type="component" value="Unassembled WGS sequence"/>
</dbReference>
<protein>
    <submittedName>
        <fullName evidence="1">Uncharacterized protein</fullName>
    </submittedName>
</protein>
<reference evidence="1" key="1">
    <citation type="submission" date="2023-07" db="EMBL/GenBank/DDBJ databases">
        <title>draft genome sequence of fig (Ficus carica).</title>
        <authorList>
            <person name="Takahashi T."/>
            <person name="Nishimura K."/>
        </authorList>
    </citation>
    <scope>NUCLEOTIDE SEQUENCE</scope>
</reference>